<dbReference type="KEGG" id="pdl:Pyrde_1641"/>
<gene>
    <name evidence="4" type="ORF">Pyrde_1641</name>
</gene>
<dbReference type="InterPro" id="IPR036522">
    <property type="entry name" value="MoaC_sf"/>
</dbReference>
<dbReference type="UniPathway" id="UPA00344"/>
<dbReference type="NCBIfam" id="NF008999">
    <property type="entry name" value="PRK12343.1"/>
    <property type="match status" value="1"/>
</dbReference>
<sequence length="163" mass="18019">MVYNAMSALSSSRPKMIDISQKPTIYREAVAYGRIKLKKTTIDLIRRGEIEKGDPLSVAAIAGIQAAKLTPQLLPMCHPIEITSVDVKCFIEDDEHVACRARVKAIARTGVEMEALTAVSVALLNVWDMVKKIEKDDRGLYPETLIEKIIVENKIKAETPLGS</sequence>
<accession>A0A0P0N5B6</accession>
<evidence type="ECO:0000256" key="2">
    <source>
        <dbReference type="ARBA" id="ARBA00023150"/>
    </source>
</evidence>
<protein>
    <submittedName>
        <fullName evidence="4">Molybdenum cofactor biosynthesis protein</fullName>
    </submittedName>
</protein>
<dbReference type="AlphaFoldDB" id="A0A0P0N5B6"/>
<dbReference type="Gene3D" id="3.30.70.640">
    <property type="entry name" value="Molybdopterin cofactor biosynthesis C (MoaC) domain"/>
    <property type="match status" value="1"/>
</dbReference>
<evidence type="ECO:0000259" key="3">
    <source>
        <dbReference type="Pfam" id="PF01967"/>
    </source>
</evidence>
<proteinExistence type="predicted"/>
<dbReference type="PATRIC" id="fig|1273541.4.peg.1750"/>
<dbReference type="Proteomes" id="UP000058613">
    <property type="component" value="Chromosome"/>
</dbReference>
<dbReference type="EMBL" id="CP013011">
    <property type="protein sequence ID" value="ALL01684.1"/>
    <property type="molecule type" value="Genomic_DNA"/>
</dbReference>
<dbReference type="InterPro" id="IPR023045">
    <property type="entry name" value="MoaC"/>
</dbReference>
<dbReference type="Pfam" id="PF01967">
    <property type="entry name" value="MoaC"/>
    <property type="match status" value="1"/>
</dbReference>
<evidence type="ECO:0000313" key="5">
    <source>
        <dbReference type="Proteomes" id="UP000058613"/>
    </source>
</evidence>
<dbReference type="PANTHER" id="PTHR22960">
    <property type="entry name" value="MOLYBDOPTERIN COFACTOR SYNTHESIS PROTEIN A"/>
    <property type="match status" value="1"/>
</dbReference>
<dbReference type="NCBIfam" id="TIGR00581">
    <property type="entry name" value="moaC"/>
    <property type="match status" value="1"/>
</dbReference>
<organism evidence="4 5">
    <name type="scientific">Pyrodictium delaneyi</name>
    <dbReference type="NCBI Taxonomy" id="1273541"/>
    <lineage>
        <taxon>Archaea</taxon>
        <taxon>Thermoproteota</taxon>
        <taxon>Thermoprotei</taxon>
        <taxon>Desulfurococcales</taxon>
        <taxon>Pyrodictiaceae</taxon>
        <taxon>Pyrodictium</taxon>
    </lineage>
</organism>
<feature type="domain" description="Molybdopterin cofactor biosynthesis C (MoaC)" evidence="3">
    <location>
        <begin position="16"/>
        <end position="155"/>
    </location>
</feature>
<dbReference type="InterPro" id="IPR050105">
    <property type="entry name" value="MoCo_biosynth_MoaA/MoaC"/>
</dbReference>
<keyword evidence="2" id="KW-0501">Molybdenum cofactor biosynthesis</keyword>
<evidence type="ECO:0000313" key="4">
    <source>
        <dbReference type="EMBL" id="ALL01684.1"/>
    </source>
</evidence>
<dbReference type="GO" id="GO:0006777">
    <property type="term" value="P:Mo-molybdopterin cofactor biosynthetic process"/>
    <property type="evidence" value="ECO:0007669"/>
    <property type="project" value="UniProtKB-KW"/>
</dbReference>
<name>A0A0P0N5B6_9CREN</name>
<dbReference type="InterPro" id="IPR002820">
    <property type="entry name" value="Mopterin_CF_biosynth-C_dom"/>
</dbReference>
<evidence type="ECO:0000256" key="1">
    <source>
        <dbReference type="ARBA" id="ARBA00005046"/>
    </source>
</evidence>
<comment type="pathway">
    <text evidence="1">Cofactor biosynthesis; molybdopterin biosynthesis.</text>
</comment>
<dbReference type="SUPFAM" id="SSF55040">
    <property type="entry name" value="Molybdenum cofactor biosynthesis protein C, MoaC"/>
    <property type="match status" value="1"/>
</dbReference>
<dbReference type="STRING" id="1273541.Pyrde_1641"/>
<reference evidence="4 5" key="1">
    <citation type="submission" date="2015-10" db="EMBL/GenBank/DDBJ databases">
        <title>Complete genome sequence of hyperthermophilic archaeon Pyrodictium delaneyi Su06.</title>
        <authorList>
            <person name="Jung J.-H."/>
            <person name="Lin J."/>
            <person name="Holden J.F."/>
            <person name="Park C.-S."/>
        </authorList>
    </citation>
    <scope>NUCLEOTIDE SEQUENCE [LARGE SCALE GENOMIC DNA]</scope>
    <source>
        <strain evidence="4 5">Su06</strain>
    </source>
</reference>